<dbReference type="InterPro" id="IPR029058">
    <property type="entry name" value="AB_hydrolase_fold"/>
</dbReference>
<dbReference type="Proteomes" id="UP000886595">
    <property type="component" value="Unassembled WGS sequence"/>
</dbReference>
<dbReference type="SUPFAM" id="SSF53474">
    <property type="entry name" value="alpha/beta-Hydrolases"/>
    <property type="match status" value="1"/>
</dbReference>
<dbReference type="InterPro" id="IPR022122">
    <property type="entry name" value="DUF3657"/>
</dbReference>
<evidence type="ECO:0000313" key="5">
    <source>
        <dbReference type="Proteomes" id="UP000886595"/>
    </source>
</evidence>
<keyword evidence="5" id="KW-1185">Reference proteome</keyword>
<dbReference type="PANTHER" id="PTHR12482:SF58">
    <property type="entry name" value="SERINE ESTERASE FAMILY PROTEIN"/>
    <property type="match status" value="1"/>
</dbReference>
<dbReference type="PANTHER" id="PTHR12482">
    <property type="entry name" value="LIPASE ROG1-RELATED-RELATED"/>
    <property type="match status" value="1"/>
</dbReference>
<gene>
    <name evidence="4" type="ORF">Bca52824_062292</name>
</gene>
<evidence type="ECO:0000259" key="3">
    <source>
        <dbReference type="Pfam" id="PF05057"/>
    </source>
</evidence>
<dbReference type="AlphaFoldDB" id="A0A8X7U6L0"/>
<evidence type="ECO:0000313" key="4">
    <source>
        <dbReference type="EMBL" id="KAG2267737.1"/>
    </source>
</evidence>
<dbReference type="InterPro" id="IPR044294">
    <property type="entry name" value="Lipase-like"/>
</dbReference>
<dbReference type="Gene3D" id="3.40.50.1820">
    <property type="entry name" value="alpha/beta hydrolase"/>
    <property type="match status" value="1"/>
</dbReference>
<organism evidence="4 5">
    <name type="scientific">Brassica carinata</name>
    <name type="common">Ethiopian mustard</name>
    <name type="synonym">Abyssinian cabbage</name>
    <dbReference type="NCBI Taxonomy" id="52824"/>
    <lineage>
        <taxon>Eukaryota</taxon>
        <taxon>Viridiplantae</taxon>
        <taxon>Streptophyta</taxon>
        <taxon>Embryophyta</taxon>
        <taxon>Tracheophyta</taxon>
        <taxon>Spermatophyta</taxon>
        <taxon>Magnoliopsida</taxon>
        <taxon>eudicotyledons</taxon>
        <taxon>Gunneridae</taxon>
        <taxon>Pentapetalae</taxon>
        <taxon>rosids</taxon>
        <taxon>malvids</taxon>
        <taxon>Brassicales</taxon>
        <taxon>Brassicaceae</taxon>
        <taxon>Brassiceae</taxon>
        <taxon>Brassica</taxon>
    </lineage>
</organism>
<dbReference type="FunFam" id="3.40.50.1820:FF:000102">
    <property type="entry name" value="Putative serine esterase family protein"/>
    <property type="match status" value="1"/>
</dbReference>
<dbReference type="InterPro" id="IPR007751">
    <property type="entry name" value="DUF676_lipase-like"/>
</dbReference>
<reference evidence="4 5" key="1">
    <citation type="submission" date="2020-02" db="EMBL/GenBank/DDBJ databases">
        <authorList>
            <person name="Ma Q."/>
            <person name="Huang Y."/>
            <person name="Song X."/>
            <person name="Pei D."/>
        </authorList>
    </citation>
    <scope>NUCLEOTIDE SEQUENCE [LARGE SCALE GENOMIC DNA]</scope>
    <source>
        <strain evidence="4">Sxm20200214</strain>
        <tissue evidence="4">Leaf</tissue>
    </source>
</reference>
<accession>A0A8X7U6L0</accession>
<comment type="caution">
    <text evidence="4">The sequence shown here is derived from an EMBL/GenBank/DDBJ whole genome shotgun (WGS) entry which is preliminary data.</text>
</comment>
<dbReference type="EMBL" id="JAAMPC010000013">
    <property type="protein sequence ID" value="KAG2267737.1"/>
    <property type="molecule type" value="Genomic_DNA"/>
</dbReference>
<proteinExistence type="inferred from homology"/>
<dbReference type="Pfam" id="PF12394">
    <property type="entry name" value="DUF3657"/>
    <property type="match status" value="1"/>
</dbReference>
<dbReference type="OrthoDB" id="273452at2759"/>
<dbReference type="Pfam" id="PF05057">
    <property type="entry name" value="DUF676"/>
    <property type="match status" value="1"/>
</dbReference>
<sequence>MLRRLGWLIGLSQRSRQTKTLDAEAYVAARVKPVLMLDTVQEIAVYIHRFHNLDLFQQGWYQIKISMRWEDGDSNSSSGIPSRVVQYEALDSTSNDSSGVWKIDDKDNSFLSQPFRIKYAKQDVRLCMMVSFTMPLERYEGSATSAVILRFELLYSPIMEIIDAIPAAVHDFRIPPKALSGLHSYCPVHFDTLHAVLIDVSVHVSVMKSAAYRRPAILSSDASNGKNLASGSVESSKKIASADEKLVSFVKSLLEARDTLLEEMQRLGKAVGQTIDLSEFVSSMDNTLVPESASTGQSVEDEGSGQGKQQNILEKLNSPFDLESDEWLRNFSKEHLSRTFHLLGTQLHHLWNTFLAFHRENNTKILEYLRDIWTKDRRAEWSIWMVYSKVEMPHHFISGMDDSSNHSSHKRATSVLKLNVPAQAAATRAELHRRSIAQMRINNRAIQDMHIFGDPLRVPIVIIERVWNAPKRTFSDRSYLRNVDKIDSSLLSGHGDENESAKHNTPQHSGRELKIVVFVHGFQGHHLDLRLVRNQWLMIDPKTECLMSEANEEKTHGDFREMGQRLAQEVKTFFKRKMDKHAKYGRLKNVKLSFVGHSIGNVIIRTALADSLMEPYRKYLHTYLSLSGPHLGYLYSSNSLFNSGLWLLKKLKSTQVIHQLTLTDDPDLQNTFFYKLCKQKTLDSFKNVILLSSPQDGYVPYHSARIESCQPASSDNSKRGVAFLEMLNNCMDQIRGPTPETPHHQRVFMRCDVNFDTTLYGRNLNSFIGRAAHIEFLESDIFARFIMWSFQDLFR</sequence>
<comment type="similarity">
    <text evidence="1">Belongs to the FAM135 family.</text>
</comment>
<feature type="region of interest" description="Disordered" evidence="2">
    <location>
        <begin position="289"/>
        <end position="311"/>
    </location>
</feature>
<name>A0A8X7U6L0_BRACI</name>
<evidence type="ECO:0000256" key="1">
    <source>
        <dbReference type="ARBA" id="ARBA00007949"/>
    </source>
</evidence>
<protein>
    <recommendedName>
        <fullName evidence="3">DUF676 domain-containing protein</fullName>
    </recommendedName>
</protein>
<feature type="domain" description="DUF676" evidence="3">
    <location>
        <begin position="512"/>
        <end position="710"/>
    </location>
</feature>
<evidence type="ECO:0000256" key="2">
    <source>
        <dbReference type="SAM" id="MobiDB-lite"/>
    </source>
</evidence>